<dbReference type="Proteomes" id="UP000654922">
    <property type="component" value="Unassembled WGS sequence"/>
</dbReference>
<dbReference type="OrthoDB" id="4510030at2759"/>
<accession>A0A8H6QCE6</accession>
<feature type="region of interest" description="Disordered" evidence="1">
    <location>
        <begin position="1"/>
        <end position="149"/>
    </location>
</feature>
<comment type="caution">
    <text evidence="2">The sequence shown here is derived from an EMBL/GenBank/DDBJ whole genome shotgun (WGS) entry which is preliminary data.</text>
</comment>
<proteinExistence type="predicted"/>
<feature type="compositionally biased region" description="Basic and acidic residues" evidence="1">
    <location>
        <begin position="58"/>
        <end position="72"/>
    </location>
</feature>
<feature type="compositionally biased region" description="Basic residues" evidence="1">
    <location>
        <begin position="175"/>
        <end position="185"/>
    </location>
</feature>
<feature type="region of interest" description="Disordered" evidence="1">
    <location>
        <begin position="173"/>
        <end position="192"/>
    </location>
</feature>
<feature type="compositionally biased region" description="Acidic residues" evidence="1">
    <location>
        <begin position="87"/>
        <end position="103"/>
    </location>
</feature>
<evidence type="ECO:0000313" key="3">
    <source>
        <dbReference type="Proteomes" id="UP000654922"/>
    </source>
</evidence>
<sequence length="192" mass="21748">MNDVKGSILLSSSSTLRGKAAEGAEMEGAERAGAGAEAREDRVARYVPLRTSVEEDTPAERMGEQSDTKELQRIVGVRRPLKGEKEEDKEEEEKEEEAEEEEREYPSLLRRDIANNNRQNNLVKNGKRGKRENGSKKKVVAGAGALSAETRYEVETNAERDITILASNDHMVLRRERRRKRKKRREERGSAL</sequence>
<evidence type="ECO:0000313" key="2">
    <source>
        <dbReference type="EMBL" id="KAF7169447.1"/>
    </source>
</evidence>
<protein>
    <submittedName>
        <fullName evidence="2">Uncharacterized protein</fullName>
    </submittedName>
</protein>
<organism evidence="2 3">
    <name type="scientific">Aspergillus felis</name>
    <dbReference type="NCBI Taxonomy" id="1287682"/>
    <lineage>
        <taxon>Eukaryota</taxon>
        <taxon>Fungi</taxon>
        <taxon>Dikarya</taxon>
        <taxon>Ascomycota</taxon>
        <taxon>Pezizomycotina</taxon>
        <taxon>Eurotiomycetes</taxon>
        <taxon>Eurotiomycetidae</taxon>
        <taxon>Eurotiales</taxon>
        <taxon>Aspergillaceae</taxon>
        <taxon>Aspergillus</taxon>
        <taxon>Aspergillus subgen. Fumigati</taxon>
    </lineage>
</organism>
<gene>
    <name evidence="2" type="ORF">CNMCM5623_002156</name>
</gene>
<name>A0A8H6QCE6_9EURO</name>
<dbReference type="AlphaFoldDB" id="A0A8H6QCE6"/>
<dbReference type="EMBL" id="JACBAE010001241">
    <property type="protein sequence ID" value="KAF7169447.1"/>
    <property type="molecule type" value="Genomic_DNA"/>
</dbReference>
<evidence type="ECO:0000256" key="1">
    <source>
        <dbReference type="SAM" id="MobiDB-lite"/>
    </source>
</evidence>
<reference evidence="2" key="1">
    <citation type="submission" date="2020-06" db="EMBL/GenBank/DDBJ databases">
        <title>Draft genome sequences of strains closely related to Aspergillus parafelis and Aspergillus hiratsukae.</title>
        <authorList>
            <person name="Dos Santos R.A.C."/>
            <person name="Rivero-Menendez O."/>
            <person name="Steenwyk J.L."/>
            <person name="Mead M.E."/>
            <person name="Goldman G.H."/>
            <person name="Alastruey-Izquierdo A."/>
            <person name="Rokas A."/>
        </authorList>
    </citation>
    <scope>NUCLEOTIDE SEQUENCE</scope>
    <source>
        <strain evidence="2">CNM-CM5623</strain>
    </source>
</reference>
<feature type="compositionally biased region" description="Polar residues" evidence="1">
    <location>
        <begin position="114"/>
        <end position="123"/>
    </location>
</feature>